<reference evidence="1" key="1">
    <citation type="submission" date="2019-08" db="EMBL/GenBank/DDBJ databases">
        <authorList>
            <person name="Kucharzyk K."/>
            <person name="Murdoch R.W."/>
            <person name="Higgins S."/>
            <person name="Loffler F."/>
        </authorList>
    </citation>
    <scope>NUCLEOTIDE SEQUENCE</scope>
</reference>
<organism evidence="1">
    <name type="scientific">bioreactor metagenome</name>
    <dbReference type="NCBI Taxonomy" id="1076179"/>
    <lineage>
        <taxon>unclassified sequences</taxon>
        <taxon>metagenomes</taxon>
        <taxon>ecological metagenomes</taxon>
    </lineage>
</organism>
<sequence length="92" mass="10299">MNVDRCPVCFLQRAHAADMVKMPVRQQNRDATKPVLLQRVQRGLCLAGVDDHNVLCAVCTENVDMFAQRAAGDLPKIHGTFTPKTRNRSQHS</sequence>
<comment type="caution">
    <text evidence="1">The sequence shown here is derived from an EMBL/GenBank/DDBJ whole genome shotgun (WGS) entry which is preliminary data.</text>
</comment>
<proteinExistence type="predicted"/>
<dbReference type="AlphaFoldDB" id="A0A645FQG1"/>
<accession>A0A645FQG1</accession>
<dbReference type="EMBL" id="VSSQ01063661">
    <property type="protein sequence ID" value="MPN16667.1"/>
    <property type="molecule type" value="Genomic_DNA"/>
</dbReference>
<gene>
    <name evidence="1" type="ORF">SDC9_164012</name>
</gene>
<protein>
    <submittedName>
        <fullName evidence="1">Uncharacterized protein</fullName>
    </submittedName>
</protein>
<evidence type="ECO:0000313" key="1">
    <source>
        <dbReference type="EMBL" id="MPN16667.1"/>
    </source>
</evidence>
<name>A0A645FQG1_9ZZZZ</name>